<evidence type="ECO:0000313" key="1">
    <source>
        <dbReference type="EMBL" id="KAA1055237.1"/>
    </source>
</evidence>
<comment type="caution">
    <text evidence="1">The sequence shown here is derived from an EMBL/GenBank/DDBJ whole genome shotgun (WGS) entry which is preliminary data.</text>
</comment>
<protein>
    <submittedName>
        <fullName evidence="1">Uncharacterized protein</fullName>
    </submittedName>
</protein>
<accession>A0A5B0KRD5</accession>
<gene>
    <name evidence="1" type="ORF">FH063_005799</name>
</gene>
<evidence type="ECO:0000313" key="2">
    <source>
        <dbReference type="Proteomes" id="UP000325333"/>
    </source>
</evidence>
<sequence length="83" mass="8775">MAPPEEGCLDRVEQLLIPLLGAALLGHALSNAPLRFDPPDPRPFDVATFNATLLAAEMPALPVASSRPAWSGNDPYDCFCGAN</sequence>
<dbReference type="Proteomes" id="UP000325333">
    <property type="component" value="Unassembled WGS sequence"/>
</dbReference>
<dbReference type="AlphaFoldDB" id="A0A5B0KRD5"/>
<dbReference type="EMBL" id="VEWN01000007">
    <property type="protein sequence ID" value="KAA1055237.1"/>
    <property type="molecule type" value="Genomic_DNA"/>
</dbReference>
<organism evidence="1 2">
    <name type="scientific">Azospirillum argentinense</name>
    <dbReference type="NCBI Taxonomy" id="2970906"/>
    <lineage>
        <taxon>Bacteria</taxon>
        <taxon>Pseudomonadati</taxon>
        <taxon>Pseudomonadota</taxon>
        <taxon>Alphaproteobacteria</taxon>
        <taxon>Rhodospirillales</taxon>
        <taxon>Azospirillaceae</taxon>
        <taxon>Azospirillum</taxon>
    </lineage>
</organism>
<name>A0A5B0KRD5_9PROT</name>
<reference evidence="1 2" key="1">
    <citation type="submission" date="2019-07" db="EMBL/GenBank/DDBJ databases">
        <title>Genome sequencing of the stress-tolerant strain Azospirillum brasilense Az19.</title>
        <authorList>
            <person name="Maroniche G.A."/>
            <person name="Garcia J.E."/>
            <person name="Pagnussat L."/>
            <person name="Amenta M."/>
            <person name="Creus C.M."/>
        </authorList>
    </citation>
    <scope>NUCLEOTIDE SEQUENCE [LARGE SCALE GENOMIC DNA]</scope>
    <source>
        <strain evidence="1 2">Az19</strain>
    </source>
</reference>
<proteinExistence type="predicted"/>